<sequence>MKQILFIITLIIMTAYNSKAQNQYNTLSQEEKNIIENKYTEAPFTGKYDSFKKAGTYICKRCNAPLYKSNDKFDAGCGWPAFDDEIEGAVKRVPDNDGLRTEIVCSNCDAHLGHVFLNEGFTKKQTRHCVNSISMTFIPQGEALPKKIVLHPEVEVAYLASGCFWGTEYHLQKIPGVISTTVGYMGGETKNPTYKEVCSGRTGHAETTKVMFDPKKVSFETIAKIYFETHDTSQIDGQGPDIGTQYRSVIFYTNTKQKEVSEKLMEQLRGKGYVVVTELTPAEIFYDAETYHQDYYENKGSSPYCHIYQNKFE</sequence>
<accession>A0AC61NH03</accession>
<evidence type="ECO:0000313" key="2">
    <source>
        <dbReference type="Proteomes" id="UP000826212"/>
    </source>
</evidence>
<organism evidence="1 2">
    <name type="scientific">Halosquirtibacter laminarini</name>
    <dbReference type="NCBI Taxonomy" id="3374600"/>
    <lineage>
        <taxon>Bacteria</taxon>
        <taxon>Pseudomonadati</taxon>
        <taxon>Bacteroidota</taxon>
        <taxon>Bacteroidia</taxon>
        <taxon>Marinilabiliales</taxon>
        <taxon>Prolixibacteraceae</taxon>
        <taxon>Halosquirtibacter</taxon>
    </lineage>
</organism>
<dbReference type="EC" id="1.8.4.11" evidence="1"/>
<evidence type="ECO:0000313" key="1">
    <source>
        <dbReference type="EMBL" id="QZE13530.1"/>
    </source>
</evidence>
<dbReference type="EMBL" id="CP081303">
    <property type="protein sequence ID" value="QZE13530.1"/>
    <property type="molecule type" value="Genomic_DNA"/>
</dbReference>
<proteinExistence type="predicted"/>
<name>A0AC61NH03_9BACT</name>
<protein>
    <submittedName>
        <fullName evidence="1">Bifunctional methionine sulfoxide reductase B/A protein</fullName>
        <ecNumber evidence="1">1.8.4.11</ecNumber>
        <ecNumber evidence="1">1.8.4.12</ecNumber>
    </submittedName>
</protein>
<keyword evidence="1" id="KW-0560">Oxidoreductase</keyword>
<reference evidence="1" key="1">
    <citation type="submission" date="2021-08" db="EMBL/GenBank/DDBJ databases">
        <title>Novel anaerobic bacterium isolated from sea squirt in East Sea, Republic of Korea.</title>
        <authorList>
            <person name="Nguyen T.H."/>
            <person name="Li Z."/>
            <person name="Lee Y.-J."/>
            <person name="Ko J."/>
            <person name="Kim S.-G."/>
        </authorList>
    </citation>
    <scope>NUCLEOTIDE SEQUENCE</scope>
    <source>
        <strain evidence="1">KCTC 25031</strain>
    </source>
</reference>
<dbReference type="EC" id="1.8.4.12" evidence="1"/>
<keyword evidence="2" id="KW-1185">Reference proteome</keyword>
<dbReference type="Proteomes" id="UP000826212">
    <property type="component" value="Chromosome"/>
</dbReference>
<gene>
    <name evidence="1" type="ORF">K4L44_13235</name>
</gene>